<dbReference type="PROSITE" id="PS51123">
    <property type="entry name" value="OMPA_2"/>
    <property type="match status" value="1"/>
</dbReference>
<gene>
    <name evidence="5" type="ORF">SAMN05216466_10434</name>
</gene>
<evidence type="ECO:0000313" key="6">
    <source>
        <dbReference type="Proteomes" id="UP000199706"/>
    </source>
</evidence>
<dbReference type="Pfam" id="PF00691">
    <property type="entry name" value="OmpA"/>
    <property type="match status" value="1"/>
</dbReference>
<name>A0A1G7VE13_9BURK</name>
<dbReference type="Gene3D" id="3.30.1330.60">
    <property type="entry name" value="OmpA-like domain"/>
    <property type="match status" value="1"/>
</dbReference>
<dbReference type="InterPro" id="IPR036737">
    <property type="entry name" value="OmpA-like_sf"/>
</dbReference>
<feature type="transmembrane region" description="Helical" evidence="3">
    <location>
        <begin position="235"/>
        <end position="257"/>
    </location>
</feature>
<evidence type="ECO:0000256" key="3">
    <source>
        <dbReference type="SAM" id="Phobius"/>
    </source>
</evidence>
<protein>
    <submittedName>
        <fullName evidence="5">Outer membrane protein OmpA</fullName>
    </submittedName>
</protein>
<dbReference type="CDD" id="cd07185">
    <property type="entry name" value="OmpA_C-like"/>
    <property type="match status" value="1"/>
</dbReference>
<dbReference type="RefSeq" id="WP_090684111.1">
    <property type="nucleotide sequence ID" value="NZ_CADERL010000031.1"/>
</dbReference>
<keyword evidence="3" id="KW-0812">Transmembrane</keyword>
<dbReference type="Proteomes" id="UP000199706">
    <property type="component" value="Unassembled WGS sequence"/>
</dbReference>
<dbReference type="Gene3D" id="3.40.1520.20">
    <property type="match status" value="1"/>
</dbReference>
<dbReference type="PANTHER" id="PTHR30329:SF21">
    <property type="entry name" value="LIPOPROTEIN YIAD-RELATED"/>
    <property type="match status" value="1"/>
</dbReference>
<dbReference type="EMBL" id="FNCJ01000004">
    <property type="protein sequence ID" value="SDG58085.1"/>
    <property type="molecule type" value="Genomic_DNA"/>
</dbReference>
<reference evidence="5 6" key="1">
    <citation type="submission" date="2016-10" db="EMBL/GenBank/DDBJ databases">
        <authorList>
            <person name="de Groot N.N."/>
        </authorList>
    </citation>
    <scope>NUCLEOTIDE SEQUENCE [LARGE SCALE GENOMIC DNA]</scope>
    <source>
        <strain evidence="5 6">LMG 2247</strain>
    </source>
</reference>
<keyword evidence="1 3" id="KW-0472">Membrane</keyword>
<keyword evidence="3" id="KW-1133">Transmembrane helix</keyword>
<dbReference type="GO" id="GO:0016020">
    <property type="term" value="C:membrane"/>
    <property type="evidence" value="ECO:0007669"/>
    <property type="project" value="UniProtKB-UniRule"/>
</dbReference>
<evidence type="ECO:0000256" key="1">
    <source>
        <dbReference type="PROSITE-ProRule" id="PRU00473"/>
    </source>
</evidence>
<proteinExistence type="predicted"/>
<dbReference type="OrthoDB" id="9782229at2"/>
<accession>A0A1G7VE13</accession>
<dbReference type="PANTHER" id="PTHR30329">
    <property type="entry name" value="STATOR ELEMENT OF FLAGELLAR MOTOR COMPLEX"/>
    <property type="match status" value="1"/>
</dbReference>
<feature type="region of interest" description="Disordered" evidence="2">
    <location>
        <begin position="267"/>
        <end position="335"/>
    </location>
</feature>
<evidence type="ECO:0000256" key="2">
    <source>
        <dbReference type="SAM" id="MobiDB-lite"/>
    </source>
</evidence>
<dbReference type="InterPro" id="IPR050330">
    <property type="entry name" value="Bact_OuterMem_StrucFunc"/>
</dbReference>
<dbReference type="AlphaFoldDB" id="A0A1G7VE13"/>
<feature type="compositionally biased region" description="Low complexity" evidence="2">
    <location>
        <begin position="290"/>
        <end position="335"/>
    </location>
</feature>
<dbReference type="SUPFAM" id="SSF103088">
    <property type="entry name" value="OmpA-like"/>
    <property type="match status" value="1"/>
</dbReference>
<dbReference type="InterPro" id="IPR009282">
    <property type="entry name" value="DUF937"/>
</dbReference>
<evidence type="ECO:0000259" key="4">
    <source>
        <dbReference type="PROSITE" id="PS51123"/>
    </source>
</evidence>
<feature type="domain" description="OmpA-like" evidence="4">
    <location>
        <begin position="481"/>
        <end position="601"/>
    </location>
</feature>
<evidence type="ECO:0000313" key="5">
    <source>
        <dbReference type="EMBL" id="SDG58085.1"/>
    </source>
</evidence>
<dbReference type="Pfam" id="PF06078">
    <property type="entry name" value="DUF937"/>
    <property type="match status" value="1"/>
</dbReference>
<sequence>MKSVDLSQEINAAFSEASLQCLAEKIGLSAEILKRVVAHAGPVLIASLMASAATSDRVMALFSTIMSSESNARIKDLLAGVCATTASIKDFESVGESLLMRSTGRRIAISSDQVSNQTGIPSQAAHVMTALVGGVLFGMLKHHILLEQGTSAGLPTLLGGQLAVVSRFVTDQVAESIGYESAADFTGSIAGKLALGSVNIKQPVLAEEGVSQPSVPAPSQDAVAASTTRTHSWRIGVWLLFAVLSAVLIGVFAYSYLHQQATDTGPKAPLNGSQGPIVTPGIASAVPGGSAQPATASSVPSVASAPTMTAPASATSASAPMSASSSQPPAHPVASTPIKNGQLVFSVNQAGMPALTGTLSSDAERGVLTDELTRKFGAGHFAADLVVDPDVRPAAWLSHLDALLPLMALPHAEVEIDGAHIELGGAAANAALVWQQRLQNVFGPSWDIGQFNAERAVDHATQSFLSAMARMLDSGASCIGADVTKVLNLQVVDFAQSSGHIPSSAKENLAESAQLLKACSDGGHPVTLDIEVFSDNAGDQQANLALSQKRADSVREFLIEAGVKPNLLTAKGFGAARPVASNATESGRFANRRVEFVLAQP</sequence>
<dbReference type="InterPro" id="IPR006665">
    <property type="entry name" value="OmpA-like"/>
</dbReference>
<organism evidence="5 6">
    <name type="scientific">Paraburkholderia phenazinium</name>
    <dbReference type="NCBI Taxonomy" id="60549"/>
    <lineage>
        <taxon>Bacteria</taxon>
        <taxon>Pseudomonadati</taxon>
        <taxon>Pseudomonadota</taxon>
        <taxon>Betaproteobacteria</taxon>
        <taxon>Burkholderiales</taxon>
        <taxon>Burkholderiaceae</taxon>
        <taxon>Paraburkholderia</taxon>
    </lineage>
</organism>